<protein>
    <submittedName>
        <fullName evidence="2">Uncharacterized protein</fullName>
    </submittedName>
</protein>
<proteinExistence type="predicted"/>
<reference evidence="2" key="2">
    <citation type="journal article" date="2015" name="Fish Shellfish Immunol.">
        <title>Early steps in the European eel (Anguilla anguilla)-Vibrio vulnificus interaction in the gills: Role of the RtxA13 toxin.</title>
        <authorList>
            <person name="Callol A."/>
            <person name="Pajuelo D."/>
            <person name="Ebbesson L."/>
            <person name="Teles M."/>
            <person name="MacKenzie S."/>
            <person name="Amaro C."/>
        </authorList>
    </citation>
    <scope>NUCLEOTIDE SEQUENCE</scope>
</reference>
<name>A0A0E9PUN0_ANGAN</name>
<evidence type="ECO:0000313" key="2">
    <source>
        <dbReference type="EMBL" id="JAH08316.1"/>
    </source>
</evidence>
<sequence>MCVRVRVCVCVCASRLLPTQVIMSPTASSSRSTEGLGSASAQHRSDT</sequence>
<dbReference type="EMBL" id="GBXM01100261">
    <property type="protein sequence ID" value="JAH08316.1"/>
    <property type="molecule type" value="Transcribed_RNA"/>
</dbReference>
<reference evidence="2" key="1">
    <citation type="submission" date="2014-11" db="EMBL/GenBank/DDBJ databases">
        <authorList>
            <person name="Amaro Gonzalez C."/>
        </authorList>
    </citation>
    <scope>NUCLEOTIDE SEQUENCE</scope>
</reference>
<organism evidence="2">
    <name type="scientific">Anguilla anguilla</name>
    <name type="common">European freshwater eel</name>
    <name type="synonym">Muraena anguilla</name>
    <dbReference type="NCBI Taxonomy" id="7936"/>
    <lineage>
        <taxon>Eukaryota</taxon>
        <taxon>Metazoa</taxon>
        <taxon>Chordata</taxon>
        <taxon>Craniata</taxon>
        <taxon>Vertebrata</taxon>
        <taxon>Euteleostomi</taxon>
        <taxon>Actinopterygii</taxon>
        <taxon>Neopterygii</taxon>
        <taxon>Teleostei</taxon>
        <taxon>Anguilliformes</taxon>
        <taxon>Anguillidae</taxon>
        <taxon>Anguilla</taxon>
    </lineage>
</organism>
<dbReference type="AlphaFoldDB" id="A0A0E9PUN0"/>
<evidence type="ECO:0000256" key="1">
    <source>
        <dbReference type="SAM" id="MobiDB-lite"/>
    </source>
</evidence>
<feature type="region of interest" description="Disordered" evidence="1">
    <location>
        <begin position="23"/>
        <end position="47"/>
    </location>
</feature>
<accession>A0A0E9PUN0</accession>